<evidence type="ECO:0000313" key="2">
    <source>
        <dbReference type="EMBL" id="EXU97993.1"/>
    </source>
</evidence>
<evidence type="ECO:0000256" key="1">
    <source>
        <dbReference type="SAM" id="SignalP"/>
    </source>
</evidence>
<gene>
    <name evidence="2" type="ORF">X797_008808</name>
</gene>
<name>A0A014MZX7_9HYPO</name>
<evidence type="ECO:0000313" key="3">
    <source>
        <dbReference type="Proteomes" id="UP000030151"/>
    </source>
</evidence>
<feature type="chain" id="PRO_5001472444" evidence="1">
    <location>
        <begin position="20"/>
        <end position="126"/>
    </location>
</feature>
<comment type="caution">
    <text evidence="2">The sequence shown here is derived from an EMBL/GenBank/DDBJ whole genome shotgun (WGS) entry which is preliminary data.</text>
</comment>
<organism evidence="2 3">
    <name type="scientific">Metarhizium robertsii</name>
    <dbReference type="NCBI Taxonomy" id="568076"/>
    <lineage>
        <taxon>Eukaryota</taxon>
        <taxon>Fungi</taxon>
        <taxon>Dikarya</taxon>
        <taxon>Ascomycota</taxon>
        <taxon>Pezizomycotina</taxon>
        <taxon>Sordariomycetes</taxon>
        <taxon>Hypocreomycetidae</taxon>
        <taxon>Hypocreales</taxon>
        <taxon>Clavicipitaceae</taxon>
        <taxon>Metarhizium</taxon>
    </lineage>
</organism>
<dbReference type="EMBL" id="JELW01000030">
    <property type="protein sequence ID" value="EXU97993.1"/>
    <property type="molecule type" value="Genomic_DNA"/>
</dbReference>
<reference evidence="2 3" key="1">
    <citation type="submission" date="2014-02" db="EMBL/GenBank/DDBJ databases">
        <title>The genome sequence of the entomopathogenic fungus Metarhizium robertsii ARSEF 2575.</title>
        <authorList>
            <person name="Giuliano Garisto Donzelli B."/>
            <person name="Roe B.A."/>
            <person name="Macmil S.L."/>
            <person name="Krasnoff S.B."/>
            <person name="Gibson D.M."/>
        </authorList>
    </citation>
    <scope>NUCLEOTIDE SEQUENCE [LARGE SCALE GENOMIC DNA]</scope>
    <source>
        <strain evidence="2 3">ARSEF 2575</strain>
    </source>
</reference>
<feature type="signal peptide" evidence="1">
    <location>
        <begin position="1"/>
        <end position="19"/>
    </location>
</feature>
<keyword evidence="1" id="KW-0732">Signal</keyword>
<dbReference type="Proteomes" id="UP000030151">
    <property type="component" value="Unassembled WGS sequence"/>
</dbReference>
<protein>
    <submittedName>
        <fullName evidence="2">Uncharacterized protein</fullName>
    </submittedName>
</protein>
<dbReference type="OrthoDB" id="3660930at2759"/>
<sequence>MQFLKIVAIAVIYFQGVISAPASIEDLDAECGALGVMKIDKDTLPPGVNPDNVRKCLNHPESLVREKGDKKIFELRPQRKVVLGSRGTRLFVARIGKIAMSSCLVVKATAMIVDAAARAPGTFMHK</sequence>
<proteinExistence type="predicted"/>
<dbReference type="HOGENOM" id="CLU_1982106_0_0_1"/>
<dbReference type="AlphaFoldDB" id="A0A014MZX7"/>
<accession>A0A014MZX7</accession>